<name>A0AAP4D5J8_9PROT</name>
<keyword evidence="2" id="KW-0732">Signal</keyword>
<protein>
    <submittedName>
        <fullName evidence="4">DUF3365 domain-containing protein</fullName>
    </submittedName>
</protein>
<accession>A0AAP4D5J8</accession>
<dbReference type="EMBL" id="JARGEQ010000092">
    <property type="protein sequence ID" value="MDF1586750.1"/>
    <property type="molecule type" value="Genomic_DNA"/>
</dbReference>
<proteinExistence type="predicted"/>
<reference evidence="4 5" key="1">
    <citation type="submission" date="2023-03" db="EMBL/GenBank/DDBJ databases">
        <title>YIM 152171 draft genome.</title>
        <authorList>
            <person name="Yang Z."/>
        </authorList>
    </citation>
    <scope>NUCLEOTIDE SEQUENCE [LARGE SCALE GENOMIC DNA]</scope>
    <source>
        <strain evidence="4 5">YIM 152171</strain>
    </source>
</reference>
<gene>
    <name evidence="4" type="ORF">PZ740_10195</name>
</gene>
<organism evidence="4 5">
    <name type="scientific">Marinimicrococcus flavescens</name>
    <dbReference type="NCBI Taxonomy" id="3031815"/>
    <lineage>
        <taxon>Bacteria</taxon>
        <taxon>Pseudomonadati</taxon>
        <taxon>Pseudomonadota</taxon>
        <taxon>Alphaproteobacteria</taxon>
        <taxon>Geminicoccales</taxon>
        <taxon>Geminicoccaceae</taxon>
        <taxon>Marinimicrococcus</taxon>
    </lineage>
</organism>
<evidence type="ECO:0000259" key="3">
    <source>
        <dbReference type="Pfam" id="PF11845"/>
    </source>
</evidence>
<dbReference type="AlphaFoldDB" id="A0AAP4D5J8"/>
<dbReference type="PROSITE" id="PS51257">
    <property type="entry name" value="PROKAR_LIPOPROTEIN"/>
    <property type="match status" value="1"/>
</dbReference>
<comment type="caution">
    <text evidence="4">The sequence shown here is derived from an EMBL/GenBank/DDBJ whole genome shotgun (WGS) entry which is preliminary data.</text>
</comment>
<feature type="chain" id="PRO_5043026970" evidence="2">
    <location>
        <begin position="25"/>
        <end position="248"/>
    </location>
</feature>
<feature type="region of interest" description="Disordered" evidence="1">
    <location>
        <begin position="219"/>
        <end position="248"/>
    </location>
</feature>
<sequence length="248" mass="26732">MRCTRKGLLVLGVVAACAAAAASADNGSERAIGERLAGIIGAGRSVVSSHQGLINDPDIGEKNLTGERVVAEAVELYEKRRGEPPVTEGMKEGERRLVEAALAAMREIVDENEALIDMKGLGFKGFLPATYTRLVNERFAEKVGSEARVKFTAPPELVRNRKARPDAWEQRVLASELGTPGWPMGEPYTEAIEVEGRPAFRMLIPEYYSASCLSCHGEPKGQTDVTGYPKEGGREGDLGGATSITLFR</sequence>
<evidence type="ECO:0000256" key="2">
    <source>
        <dbReference type="SAM" id="SignalP"/>
    </source>
</evidence>
<feature type="domain" description="Tll0287-like" evidence="3">
    <location>
        <begin position="96"/>
        <end position="245"/>
    </location>
</feature>
<feature type="signal peptide" evidence="2">
    <location>
        <begin position="1"/>
        <end position="24"/>
    </location>
</feature>
<evidence type="ECO:0000256" key="1">
    <source>
        <dbReference type="SAM" id="MobiDB-lite"/>
    </source>
</evidence>
<dbReference type="InterPro" id="IPR021796">
    <property type="entry name" value="Tll0287-like_dom"/>
</dbReference>
<evidence type="ECO:0000313" key="5">
    <source>
        <dbReference type="Proteomes" id="UP001301140"/>
    </source>
</evidence>
<evidence type="ECO:0000313" key="4">
    <source>
        <dbReference type="EMBL" id="MDF1586750.1"/>
    </source>
</evidence>
<dbReference type="Pfam" id="PF11845">
    <property type="entry name" value="Tll0287-like"/>
    <property type="match status" value="1"/>
</dbReference>
<keyword evidence="5" id="KW-1185">Reference proteome</keyword>
<dbReference type="Proteomes" id="UP001301140">
    <property type="component" value="Unassembled WGS sequence"/>
</dbReference>
<dbReference type="RefSeq" id="WP_327789167.1">
    <property type="nucleotide sequence ID" value="NZ_JARGEQ010000092.1"/>
</dbReference>